<dbReference type="EMBL" id="AM746676">
    <property type="protein sequence ID" value="CAN96549.1"/>
    <property type="molecule type" value="Genomic_DNA"/>
</dbReference>
<sequence>MGMEAGFVRLHHVTRWPSAASCSTRGVPIWPAPTTTMCLGLSVSLRFDMGTSPRSSTCPALEHADNRFSAYHVCLQSMDAPVDLLPALLALLETESVTLAARRMRVGQPAMSRTLEKLRQATGDELLVRTGRKLVRTRRASEILPEVRSLLSGAQRVLGPPSAFVPRTAQGVVTFALGDDMQAVLASRLLERMRAAAPGLDIRVRPLVLESAHEAVRGVVDLAVMPDLRGQVRIPMLDELVISAQYTRRFVTVTRKRKKLTLEAFLAAEHALVSPGGEEGGYVDDALRALGKRRRVAVTVPGFQAAITLVRELDLVATLPDDIVRVLAPRLHRQACPVSTPELPMCVAWARRFNQDARHRWLRELVSEVVRELGRGFPGRAE</sequence>
<dbReference type="Gene3D" id="3.40.190.10">
    <property type="entry name" value="Periplasmic binding protein-like II"/>
    <property type="match status" value="2"/>
</dbReference>
<dbReference type="InterPro" id="IPR000847">
    <property type="entry name" value="LysR_HTH_N"/>
</dbReference>
<keyword evidence="2" id="KW-0805">Transcription regulation</keyword>
<dbReference type="Pfam" id="PF03466">
    <property type="entry name" value="LysR_substrate"/>
    <property type="match status" value="1"/>
</dbReference>
<gene>
    <name evidence="6" type="ordered locus">sce6383</name>
</gene>
<evidence type="ECO:0000256" key="2">
    <source>
        <dbReference type="ARBA" id="ARBA00023015"/>
    </source>
</evidence>
<dbReference type="PANTHER" id="PTHR30118">
    <property type="entry name" value="HTH-TYPE TRANSCRIPTIONAL REGULATOR LEUO-RELATED"/>
    <property type="match status" value="1"/>
</dbReference>
<reference evidence="6 7" key="1">
    <citation type="journal article" date="2007" name="Nat. Biotechnol.">
        <title>Complete genome sequence of the myxobacterium Sorangium cellulosum.</title>
        <authorList>
            <person name="Schneiker S."/>
            <person name="Perlova O."/>
            <person name="Kaiser O."/>
            <person name="Gerth K."/>
            <person name="Alici A."/>
            <person name="Altmeyer M.O."/>
            <person name="Bartels D."/>
            <person name="Bekel T."/>
            <person name="Beyer S."/>
            <person name="Bode E."/>
            <person name="Bode H.B."/>
            <person name="Bolten C.J."/>
            <person name="Choudhuri J.V."/>
            <person name="Doss S."/>
            <person name="Elnakady Y.A."/>
            <person name="Frank B."/>
            <person name="Gaigalat L."/>
            <person name="Goesmann A."/>
            <person name="Groeger C."/>
            <person name="Gross F."/>
            <person name="Jelsbak L."/>
            <person name="Jelsbak L."/>
            <person name="Kalinowski J."/>
            <person name="Kegler C."/>
            <person name="Knauber T."/>
            <person name="Konietzny S."/>
            <person name="Kopp M."/>
            <person name="Krause L."/>
            <person name="Krug D."/>
            <person name="Linke B."/>
            <person name="Mahmud T."/>
            <person name="Martinez-Arias R."/>
            <person name="McHardy A.C."/>
            <person name="Merai M."/>
            <person name="Meyer F."/>
            <person name="Mormann S."/>
            <person name="Munoz-Dorado J."/>
            <person name="Perez J."/>
            <person name="Pradella S."/>
            <person name="Rachid S."/>
            <person name="Raddatz G."/>
            <person name="Rosenau F."/>
            <person name="Rueckert C."/>
            <person name="Sasse F."/>
            <person name="Scharfe M."/>
            <person name="Schuster S.C."/>
            <person name="Suen G."/>
            <person name="Treuner-Lange A."/>
            <person name="Velicer G.J."/>
            <person name="Vorholter F.-J."/>
            <person name="Weissman K.J."/>
            <person name="Welch R.D."/>
            <person name="Wenzel S.C."/>
            <person name="Whitworth D.E."/>
            <person name="Wilhelm S."/>
            <person name="Wittmann C."/>
            <person name="Bloecker H."/>
            <person name="Puehler A."/>
            <person name="Mueller R."/>
        </authorList>
    </citation>
    <scope>NUCLEOTIDE SEQUENCE [LARGE SCALE GENOMIC DNA]</scope>
    <source>
        <strain evidence="7">So ce56</strain>
    </source>
</reference>
<dbReference type="InterPro" id="IPR036390">
    <property type="entry name" value="WH_DNA-bd_sf"/>
</dbReference>
<dbReference type="GO" id="GO:0003700">
    <property type="term" value="F:DNA-binding transcription factor activity"/>
    <property type="evidence" value="ECO:0007669"/>
    <property type="project" value="InterPro"/>
</dbReference>
<accession>A9GK88</accession>
<dbReference type="InterPro" id="IPR005119">
    <property type="entry name" value="LysR_subst-bd"/>
</dbReference>
<dbReference type="InterPro" id="IPR050389">
    <property type="entry name" value="LysR-type_TF"/>
</dbReference>
<evidence type="ECO:0000256" key="4">
    <source>
        <dbReference type="ARBA" id="ARBA00023163"/>
    </source>
</evidence>
<dbReference type="CDD" id="cd08417">
    <property type="entry name" value="PBP2_Nitroaromatics_like"/>
    <property type="match status" value="1"/>
</dbReference>
<evidence type="ECO:0000313" key="7">
    <source>
        <dbReference type="Proteomes" id="UP000002139"/>
    </source>
</evidence>
<dbReference type="HOGENOM" id="CLU_039613_39_3_7"/>
<dbReference type="Proteomes" id="UP000002139">
    <property type="component" value="Chromosome"/>
</dbReference>
<dbReference type="Pfam" id="PF00126">
    <property type="entry name" value="HTH_1"/>
    <property type="match status" value="1"/>
</dbReference>
<evidence type="ECO:0000256" key="3">
    <source>
        <dbReference type="ARBA" id="ARBA00023125"/>
    </source>
</evidence>
<evidence type="ECO:0000256" key="1">
    <source>
        <dbReference type="ARBA" id="ARBA00009437"/>
    </source>
</evidence>
<name>A9GK88_SORC5</name>
<dbReference type="SUPFAM" id="SSF46785">
    <property type="entry name" value="Winged helix' DNA-binding domain"/>
    <property type="match status" value="1"/>
</dbReference>
<dbReference type="eggNOG" id="COG0583">
    <property type="taxonomic scope" value="Bacteria"/>
</dbReference>
<dbReference type="STRING" id="448385.sce6383"/>
<protein>
    <submittedName>
        <fullName evidence="6">Transcriptional regulator, LysR family</fullName>
    </submittedName>
</protein>
<organism evidence="6 7">
    <name type="scientific">Sorangium cellulosum (strain So ce56)</name>
    <name type="common">Polyangium cellulosum (strain So ce56)</name>
    <dbReference type="NCBI Taxonomy" id="448385"/>
    <lineage>
        <taxon>Bacteria</taxon>
        <taxon>Pseudomonadati</taxon>
        <taxon>Myxococcota</taxon>
        <taxon>Polyangia</taxon>
        <taxon>Polyangiales</taxon>
        <taxon>Polyangiaceae</taxon>
        <taxon>Sorangium</taxon>
    </lineage>
</organism>
<dbReference type="PANTHER" id="PTHR30118:SF15">
    <property type="entry name" value="TRANSCRIPTIONAL REGULATORY PROTEIN"/>
    <property type="match status" value="1"/>
</dbReference>
<dbReference type="KEGG" id="scl:sce6383"/>
<dbReference type="GO" id="GO:0003677">
    <property type="term" value="F:DNA binding"/>
    <property type="evidence" value="ECO:0007669"/>
    <property type="project" value="UniProtKB-KW"/>
</dbReference>
<evidence type="ECO:0000313" key="6">
    <source>
        <dbReference type="EMBL" id="CAN96549.1"/>
    </source>
</evidence>
<dbReference type="PRINTS" id="PR00039">
    <property type="entry name" value="HTHLYSR"/>
</dbReference>
<dbReference type="PROSITE" id="PS50931">
    <property type="entry name" value="HTH_LYSR"/>
    <property type="match status" value="1"/>
</dbReference>
<dbReference type="InterPro" id="IPR037402">
    <property type="entry name" value="YidZ_PBP2"/>
</dbReference>
<proteinExistence type="inferred from homology"/>
<dbReference type="SUPFAM" id="SSF53850">
    <property type="entry name" value="Periplasmic binding protein-like II"/>
    <property type="match status" value="1"/>
</dbReference>
<dbReference type="AlphaFoldDB" id="A9GK88"/>
<evidence type="ECO:0000259" key="5">
    <source>
        <dbReference type="PROSITE" id="PS50931"/>
    </source>
</evidence>
<dbReference type="InterPro" id="IPR036388">
    <property type="entry name" value="WH-like_DNA-bd_sf"/>
</dbReference>
<keyword evidence="4" id="KW-0804">Transcription</keyword>
<keyword evidence="7" id="KW-1185">Reference proteome</keyword>
<dbReference type="Gene3D" id="1.10.10.10">
    <property type="entry name" value="Winged helix-like DNA-binding domain superfamily/Winged helix DNA-binding domain"/>
    <property type="match status" value="1"/>
</dbReference>
<feature type="domain" description="HTH lysR-type" evidence="5">
    <location>
        <begin position="82"/>
        <end position="137"/>
    </location>
</feature>
<keyword evidence="3" id="KW-0238">DNA-binding</keyword>
<dbReference type="OrthoDB" id="109788at2"/>
<comment type="similarity">
    <text evidence="1">Belongs to the LysR transcriptional regulatory family.</text>
</comment>